<reference evidence="20" key="2">
    <citation type="submission" date="2025-08" db="UniProtKB">
        <authorList>
            <consortium name="Ensembl"/>
        </authorList>
    </citation>
    <scope>IDENTIFICATION</scope>
</reference>
<evidence type="ECO:0000256" key="2">
    <source>
        <dbReference type="ARBA" id="ARBA00001140"/>
    </source>
</evidence>
<evidence type="ECO:0000259" key="19">
    <source>
        <dbReference type="SMART" id="SM00329"/>
    </source>
</evidence>
<keyword evidence="15 17" id="KW-0753">Steroid metabolism</keyword>
<dbReference type="GO" id="GO:0010874">
    <property type="term" value="P:regulation of cholesterol efflux"/>
    <property type="evidence" value="ECO:0007669"/>
    <property type="project" value="Ensembl"/>
</dbReference>
<evidence type="ECO:0000313" key="20">
    <source>
        <dbReference type="Ensembl" id="ENSPEMP00000035199.1"/>
    </source>
</evidence>
<feature type="signal peptide" evidence="17">
    <location>
        <begin position="1"/>
        <end position="17"/>
    </location>
</feature>
<evidence type="ECO:0000256" key="3">
    <source>
        <dbReference type="ARBA" id="ARBA00001417"/>
    </source>
</evidence>
<dbReference type="GO" id="GO:0042632">
    <property type="term" value="P:cholesterol homeostasis"/>
    <property type="evidence" value="ECO:0007669"/>
    <property type="project" value="Ensembl"/>
</dbReference>
<keyword evidence="21" id="KW-1185">Reference proteome</keyword>
<reference evidence="20" key="3">
    <citation type="submission" date="2025-09" db="UniProtKB">
        <authorList>
            <consortium name="Ensembl"/>
        </authorList>
    </citation>
    <scope>IDENTIFICATION</scope>
</reference>
<proteinExistence type="inferred from homology"/>
<dbReference type="Ensembl" id="ENSPEMT00000039241.1">
    <property type="protein sequence ID" value="ENSPEMP00000035199.1"/>
    <property type="gene ID" value="ENSPEMG00000017699.2"/>
</dbReference>
<dbReference type="Proteomes" id="UP000694547">
    <property type="component" value="Chromosome 5"/>
</dbReference>
<dbReference type="GO" id="GO:0034374">
    <property type="term" value="P:low-density lipoprotein particle remodeling"/>
    <property type="evidence" value="ECO:0007669"/>
    <property type="project" value="Ensembl"/>
</dbReference>
<keyword evidence="10 17" id="KW-0445">Lipid transport</keyword>
<dbReference type="GO" id="GO:0070328">
    <property type="term" value="P:triglyceride homeostasis"/>
    <property type="evidence" value="ECO:0007669"/>
    <property type="project" value="Ensembl"/>
</dbReference>
<evidence type="ECO:0000256" key="9">
    <source>
        <dbReference type="ARBA" id="ARBA00022729"/>
    </source>
</evidence>
<keyword evidence="7 17" id="KW-0964">Secreted</keyword>
<keyword evidence="13" id="KW-1207">Sterol metabolism</keyword>
<evidence type="ECO:0000256" key="6">
    <source>
        <dbReference type="ARBA" id="ARBA00022448"/>
    </source>
</evidence>
<comment type="function">
    <text evidence="16">Involved in the transfer of neutral lipids, including cholesteryl ester and triglyceride, among lipoprotein particles. Allows the net movement of cholesteryl ester from high density lipoproteins/HDL to triglyceride-rich very low density lipoproteins/VLDL, and the equimolar transport of triglyceride from VLDL to HDL. Regulates the reverse cholesterol transport, by which excess cholesterol is removed from peripheral tissues and returned to the liver for elimination.</text>
</comment>
<dbReference type="GO" id="GO:0006641">
    <property type="term" value="P:triglyceride metabolic process"/>
    <property type="evidence" value="ECO:0007669"/>
    <property type="project" value="Ensembl"/>
</dbReference>
<dbReference type="SMART" id="SM00329">
    <property type="entry name" value="BPI2"/>
    <property type="match status" value="1"/>
</dbReference>
<evidence type="ECO:0000256" key="12">
    <source>
        <dbReference type="ARBA" id="ARBA00023157"/>
    </source>
</evidence>
<dbReference type="InterPro" id="IPR017954">
    <property type="entry name" value="Lipid-bd_serum_glycop_CS"/>
</dbReference>
<keyword evidence="8 17" id="KW-0153">Cholesterol metabolism</keyword>
<dbReference type="GO" id="GO:0008203">
    <property type="term" value="P:cholesterol metabolic process"/>
    <property type="evidence" value="ECO:0007669"/>
    <property type="project" value="UniProtKB-UniRule"/>
</dbReference>
<dbReference type="PIRSF" id="PIRSF037185">
    <property type="entry name" value="Cholesteryl_ester_transf"/>
    <property type="match status" value="1"/>
</dbReference>
<dbReference type="FunFam" id="3.15.10.10:FF:000002">
    <property type="entry name" value="Cholesteryl ester transfer protein"/>
    <property type="match status" value="1"/>
</dbReference>
<dbReference type="GO" id="GO:0046470">
    <property type="term" value="P:phosphatidylcholine metabolic process"/>
    <property type="evidence" value="ECO:0007669"/>
    <property type="project" value="Ensembl"/>
</dbReference>
<evidence type="ECO:0000256" key="11">
    <source>
        <dbReference type="ARBA" id="ARBA00023098"/>
    </source>
</evidence>
<comment type="similarity">
    <text evidence="4 17">Belongs to the BPI/LBP/Plunc superfamily. BPI/LBP family.</text>
</comment>
<keyword evidence="6 17" id="KW-0813">Transport</keyword>
<dbReference type="GO" id="GO:2001140">
    <property type="term" value="P:positive regulation of phospholipid transport"/>
    <property type="evidence" value="ECO:0007669"/>
    <property type="project" value="Ensembl"/>
</dbReference>
<comment type="catalytic activity">
    <reaction evidence="2">
        <text>cholesteryl (9Z,12Z)-octadecadienoate(in) = cholesteryl (9Z,12Z)-octadecadienoate(out)</text>
        <dbReference type="Rhea" id="RHEA:43356"/>
        <dbReference type="ChEBI" id="CHEBI:41509"/>
    </reaction>
</comment>
<dbReference type="GO" id="GO:0017129">
    <property type="term" value="F:triglyceride binding"/>
    <property type="evidence" value="ECO:0007669"/>
    <property type="project" value="Ensembl"/>
</dbReference>
<comment type="subcellular location">
    <subcellularLocation>
        <location evidence="17">Secreted</location>
    </subcellularLocation>
    <text evidence="17">Secreted in plasma.</text>
</comment>
<evidence type="ECO:0000259" key="18">
    <source>
        <dbReference type="SMART" id="SM00328"/>
    </source>
</evidence>
<evidence type="ECO:0000256" key="10">
    <source>
        <dbReference type="ARBA" id="ARBA00023055"/>
    </source>
</evidence>
<dbReference type="InterPro" id="IPR017942">
    <property type="entry name" value="Lipid-bd_serum_glycop_N"/>
</dbReference>
<comment type="catalytic activity">
    <reaction evidence="3">
        <text>1,2,3-tri-(9Z-octadecenoyl)-glycerol(in) = 1,2,3-tri-(9Z-octadecenoyl)-glycerol(out)</text>
        <dbReference type="Rhea" id="RHEA:43352"/>
        <dbReference type="ChEBI" id="CHEBI:53753"/>
    </reaction>
</comment>
<evidence type="ECO:0000313" key="21">
    <source>
        <dbReference type="Proteomes" id="UP000694547"/>
    </source>
</evidence>
<feature type="domain" description="Lipid-binding serum glycoprotein C-terminal" evidence="19">
    <location>
        <begin position="243"/>
        <end position="439"/>
    </location>
</feature>
<dbReference type="Pfam" id="PF01273">
    <property type="entry name" value="LBP_BPI_CETP"/>
    <property type="match status" value="1"/>
</dbReference>
<dbReference type="GO" id="GO:0034375">
    <property type="term" value="P:high-density lipoprotein particle remodeling"/>
    <property type="evidence" value="ECO:0007669"/>
    <property type="project" value="UniProtKB-UniRule"/>
</dbReference>
<dbReference type="GO" id="GO:0031210">
    <property type="term" value="F:phosphatidylcholine binding"/>
    <property type="evidence" value="ECO:0007669"/>
    <property type="project" value="Ensembl"/>
</dbReference>
<evidence type="ECO:0000256" key="1">
    <source>
        <dbReference type="ARBA" id="ARBA00000222"/>
    </source>
</evidence>
<dbReference type="SUPFAM" id="SSF55394">
    <property type="entry name" value="Bactericidal permeability-increasing protein, BPI"/>
    <property type="match status" value="2"/>
</dbReference>
<dbReference type="InterPro" id="IPR017130">
    <property type="entry name" value="Cholesteryl_ester_transfer"/>
</dbReference>
<dbReference type="InterPro" id="IPR017943">
    <property type="entry name" value="Bactericidal_perm-incr_a/b_dom"/>
</dbReference>
<evidence type="ECO:0000256" key="8">
    <source>
        <dbReference type="ARBA" id="ARBA00022548"/>
    </source>
</evidence>
<dbReference type="GO" id="GO:0034197">
    <property type="term" value="P:triglyceride transport"/>
    <property type="evidence" value="ECO:0007669"/>
    <property type="project" value="UniProtKB-UniRule"/>
</dbReference>
<evidence type="ECO:0000256" key="13">
    <source>
        <dbReference type="ARBA" id="ARBA00023166"/>
    </source>
</evidence>
<dbReference type="GO" id="GO:0032376">
    <property type="term" value="P:positive regulation of cholesterol transport"/>
    <property type="evidence" value="ECO:0007669"/>
    <property type="project" value="Ensembl"/>
</dbReference>
<dbReference type="GO" id="GO:0005548">
    <property type="term" value="F:phospholipid transporter activity"/>
    <property type="evidence" value="ECO:0007669"/>
    <property type="project" value="Ensembl"/>
</dbReference>
<dbReference type="GO" id="GO:0055091">
    <property type="term" value="P:phospholipid homeostasis"/>
    <property type="evidence" value="ECO:0007669"/>
    <property type="project" value="Ensembl"/>
</dbReference>
<evidence type="ECO:0000256" key="14">
    <source>
        <dbReference type="ARBA" id="ARBA00023180"/>
    </source>
</evidence>
<dbReference type="GO" id="GO:0015485">
    <property type="term" value="F:cholesterol binding"/>
    <property type="evidence" value="ECO:0007669"/>
    <property type="project" value="Ensembl"/>
</dbReference>
<dbReference type="GeneTree" id="ENSGT01100000263546"/>
<keyword evidence="9 17" id="KW-0732">Signal</keyword>
<evidence type="ECO:0000256" key="4">
    <source>
        <dbReference type="ARBA" id="ARBA00007292"/>
    </source>
</evidence>
<feature type="domain" description="Lipid-binding serum glycoprotein N-terminal" evidence="18">
    <location>
        <begin position="31"/>
        <end position="255"/>
    </location>
</feature>
<dbReference type="PROSITE" id="PS51257">
    <property type="entry name" value="PROKAR_LIPOPROTEIN"/>
    <property type="match status" value="1"/>
</dbReference>
<evidence type="ECO:0000256" key="7">
    <source>
        <dbReference type="ARBA" id="ARBA00022525"/>
    </source>
</evidence>
<sequence length="456" mass="50235">MRAVTLLSLALLGSTCACSTSTSYEAGIVCRITKSALLVLNQETGKVIQTAFQRASYPDIKGEKSMMLLGRVKYGLHNIQISHLSIANSQVELVEAKSVDVSIQNASVIFKGTLNYGYKGAWGLNIEQSVDLEIEAAIDLQINTQLTCDSGNVRTDAPDCSISFHKLLLHLHGEREPGWIKQLFTNIISFTLKLVLKGQVGEARPESRPGTRAPRPVSSSPGHFIYKNISEVLPLPVFSPTLLGDARMLYFWFSEQVLDSLAKVAFQDGRLQLSLEEAEFGVRGRVGFRDNHGCDGLGVGFPCVALPGRVTVNCPKRPTISCQNKGVVVRSPVVVDFLFPHKDGQDSATHTFEEDIVATIQASYSKKKLFLSLVDFQYVLCSESIQSFLKLLITTVGIPEVMSRLEVALTTLMNSKGLDLFDIINPEIITRDSFLMLQMDFGFPEHLLVDFLQSLS</sequence>
<dbReference type="InterPro" id="IPR001124">
    <property type="entry name" value="Lipid-bd_serum_glycop_C"/>
</dbReference>
<dbReference type="GO" id="GO:0034372">
    <property type="term" value="P:very-low-density lipoprotein particle remodeling"/>
    <property type="evidence" value="ECO:0007669"/>
    <property type="project" value="UniProtKB-UniRule"/>
</dbReference>
<keyword evidence="12" id="KW-1015">Disulfide bond</keyword>
<organism evidence="20 21">
    <name type="scientific">Peromyscus maniculatus bairdii</name>
    <name type="common">Prairie deer mouse</name>
    <dbReference type="NCBI Taxonomy" id="230844"/>
    <lineage>
        <taxon>Eukaryota</taxon>
        <taxon>Metazoa</taxon>
        <taxon>Chordata</taxon>
        <taxon>Craniata</taxon>
        <taxon>Vertebrata</taxon>
        <taxon>Euteleostomi</taxon>
        <taxon>Mammalia</taxon>
        <taxon>Eutheria</taxon>
        <taxon>Euarchontoglires</taxon>
        <taxon>Glires</taxon>
        <taxon>Rodentia</taxon>
        <taxon>Myomorpha</taxon>
        <taxon>Muroidea</taxon>
        <taxon>Cricetidae</taxon>
        <taxon>Neotominae</taxon>
        <taxon>Peromyscus</taxon>
    </lineage>
</organism>
<comment type="catalytic activity">
    <reaction evidence="1">
        <text>cholesteryl (9Z-octadecenoate)(in) = cholesteryl (9Z-octadecenoate)(out)</text>
        <dbReference type="Rhea" id="RHEA:43348"/>
        <dbReference type="ChEBI" id="CHEBI:46898"/>
    </reaction>
</comment>
<accession>A0A8C8USH6</accession>
<dbReference type="GO" id="GO:0034364">
    <property type="term" value="C:high-density lipoprotein particle"/>
    <property type="evidence" value="ECO:0007669"/>
    <property type="project" value="UniProtKB-UniRule"/>
</dbReference>
<dbReference type="PANTHER" id="PTHR47616:SF1">
    <property type="entry name" value="CHOLESTERYL ESTER TRANSFER PROTEIN"/>
    <property type="match status" value="1"/>
</dbReference>
<evidence type="ECO:0000256" key="16">
    <source>
        <dbReference type="ARBA" id="ARBA00045611"/>
    </source>
</evidence>
<dbReference type="AlphaFoldDB" id="A0A8C8USH6"/>
<reference evidence="20 21" key="1">
    <citation type="submission" date="2018-10" db="EMBL/GenBank/DDBJ databases">
        <title>Improved assembly of the deer mouse Peromyscus maniculatus genome.</title>
        <authorList>
            <person name="Lassance J.-M."/>
            <person name="Hoekstra H.E."/>
        </authorList>
    </citation>
    <scope>NUCLEOTIDE SEQUENCE [LARGE SCALE GENOMIC DNA]</scope>
</reference>
<dbReference type="GO" id="GO:0120020">
    <property type="term" value="F:cholesterol transfer activity"/>
    <property type="evidence" value="ECO:0007669"/>
    <property type="project" value="Ensembl"/>
</dbReference>
<dbReference type="SMART" id="SM00328">
    <property type="entry name" value="BPI1"/>
    <property type="match status" value="1"/>
</dbReference>
<name>A0A8C8USH6_PERMB</name>
<evidence type="ECO:0000256" key="5">
    <source>
        <dbReference type="ARBA" id="ARBA00022354"/>
    </source>
</evidence>
<evidence type="ECO:0000256" key="15">
    <source>
        <dbReference type="ARBA" id="ARBA00023221"/>
    </source>
</evidence>
<protein>
    <recommendedName>
        <fullName evidence="5 17">Cholesteryl ester transfer protein</fullName>
    </recommendedName>
</protein>
<keyword evidence="14" id="KW-0325">Glycoprotein</keyword>
<dbReference type="CDD" id="cd00025">
    <property type="entry name" value="BPI1"/>
    <property type="match status" value="1"/>
</dbReference>
<dbReference type="PANTHER" id="PTHR47616">
    <property type="entry name" value="CHOLESTERYL ESTER TRANSFER PROTEIN"/>
    <property type="match status" value="1"/>
</dbReference>
<dbReference type="PROSITE" id="PS00400">
    <property type="entry name" value="LBP_BPI_CETP"/>
    <property type="match status" value="1"/>
</dbReference>
<evidence type="ECO:0000256" key="17">
    <source>
        <dbReference type="PIRNR" id="PIRNR037185"/>
    </source>
</evidence>
<keyword evidence="11 17" id="KW-0443">Lipid metabolism</keyword>
<dbReference type="Gene3D" id="3.15.20.10">
    <property type="entry name" value="Bactericidal permeability-increasing protein, domain 2"/>
    <property type="match status" value="1"/>
</dbReference>
<dbReference type="GO" id="GO:0031982">
    <property type="term" value="C:vesicle"/>
    <property type="evidence" value="ECO:0007669"/>
    <property type="project" value="Ensembl"/>
</dbReference>
<feature type="chain" id="PRO_5034386358" description="Cholesteryl ester transfer protein" evidence="17">
    <location>
        <begin position="18"/>
        <end position="456"/>
    </location>
</feature>
<dbReference type="GO" id="GO:0043691">
    <property type="term" value="P:reverse cholesterol transport"/>
    <property type="evidence" value="ECO:0007669"/>
    <property type="project" value="InterPro"/>
</dbReference>
<dbReference type="Gene3D" id="3.15.10.10">
    <property type="entry name" value="Bactericidal permeability-increasing protein, domain 1"/>
    <property type="match status" value="1"/>
</dbReference>